<dbReference type="Proteomes" id="UP000838412">
    <property type="component" value="Chromosome 1"/>
</dbReference>
<dbReference type="Gene3D" id="2.160.20.10">
    <property type="entry name" value="Single-stranded right-handed beta-helix, Pectin lyase-like"/>
    <property type="match status" value="1"/>
</dbReference>
<keyword evidence="6 14" id="KW-0732">Signal</keyword>
<dbReference type="Pfam" id="PF07691">
    <property type="entry name" value="PA14"/>
    <property type="match status" value="1"/>
</dbReference>
<dbReference type="InterPro" id="IPR008972">
    <property type="entry name" value="Cupredoxin"/>
</dbReference>
<dbReference type="PANTHER" id="PTHR46769:SF2">
    <property type="entry name" value="FIBROCYSTIN-L ISOFORM 2 PRECURSOR-RELATED"/>
    <property type="match status" value="1"/>
</dbReference>
<evidence type="ECO:0000313" key="18">
    <source>
        <dbReference type="EMBL" id="CAH1226922.1"/>
    </source>
</evidence>
<dbReference type="InterPro" id="IPR000253">
    <property type="entry name" value="FHA_dom"/>
</dbReference>
<dbReference type="CDD" id="cd00603">
    <property type="entry name" value="IPT_PCSR"/>
    <property type="match status" value="12"/>
</dbReference>
<evidence type="ECO:0000256" key="12">
    <source>
        <dbReference type="SAM" id="MobiDB-lite"/>
    </source>
</evidence>
<dbReference type="FunFam" id="2.60.40.10:FF:001057">
    <property type="entry name" value="PKHD1 like 1"/>
    <property type="match status" value="1"/>
</dbReference>
<evidence type="ECO:0000256" key="2">
    <source>
        <dbReference type="ARBA" id="ARBA00004236"/>
    </source>
</evidence>
<evidence type="ECO:0000256" key="10">
    <source>
        <dbReference type="ARBA" id="ARBA00023180"/>
    </source>
</evidence>
<dbReference type="InterPro" id="IPR006626">
    <property type="entry name" value="PbH1"/>
</dbReference>
<dbReference type="InterPro" id="IPR011050">
    <property type="entry name" value="Pectin_lyase_fold/virulence"/>
</dbReference>
<keyword evidence="8 13" id="KW-1133">Transmembrane helix</keyword>
<feature type="domain" description="PA14" evidence="17">
    <location>
        <begin position="349"/>
        <end position="505"/>
    </location>
</feature>
<feature type="compositionally biased region" description="Polar residues" evidence="12">
    <location>
        <begin position="4504"/>
        <end position="4514"/>
    </location>
</feature>
<feature type="domain" description="FHA" evidence="15">
    <location>
        <begin position="2458"/>
        <end position="2510"/>
    </location>
</feature>
<dbReference type="InterPro" id="IPR013783">
    <property type="entry name" value="Ig-like_fold"/>
</dbReference>
<dbReference type="PROSITE" id="PS50006">
    <property type="entry name" value="FHA_DOMAIN"/>
    <property type="match status" value="1"/>
</dbReference>
<gene>
    <name evidence="18" type="primary">PKHD1L1</name>
    <name evidence="18" type="ORF">BLAG_LOCUS381</name>
</gene>
<dbReference type="SMART" id="SM00429">
    <property type="entry name" value="IPT"/>
    <property type="match status" value="12"/>
</dbReference>
<sequence length="4723" mass="510573">MAVSGRSATASLVCLLAVVQGLLGQTPKVTSIGSHQGSRSGETQLYIYGQGFSTNQFNWGKGKEDAGNKVRLEHDSGTFTVDCAVEADMSNEHQIVCRTPSVEKDGTYYVRVTVDGVPIPVSEHCRYTYDWRCRFTFKGGRTPTVTTIDPISAPPGSFVTVRGTIFTTRYGSNVATSTNGKTVTLKRVYFGGQKCELRDFEADEMYGIQLDNNGNSNNGWFKCKLEGTYVGKSYIYYARKECNVNASFILDEDYGRSSANDDTKRVSWNGGGRDLHMFQTYAEVLGVSPATGSLAGGTRITITGRFFDDTDAPPEVYVGGTPCAVQSMTDNTIECITQAAPDLSATSWPGNRGMQFEQWNNTRVFWHNIAGVTDYTSSMSGYWTKWISNFEFYDTHNQNNFVTRASGYFVPPEDGWYQFYIRSDDESILYMSKDAIKENKTRIAYCDRYRPGWFNSNSQKSEKMWLQKGKSYYMETSQAEGVGGAFYEVAVRKFNTQYTSHQTASAWMAQQRLATSAAVRREKQQVTLDNWNTVTPVKQVQTITFVGTSFQFKLGLDGASTGLLSSASDVPTAVKTALDKLLSVQPDTVEVTRSNTADGFELAVEFQSARGNFPLIEVEVSGGNATVAVTTPGKPSLETFILELDGVPSDPIAFDADAEDVKDAVLSTLSSRCPSDIVSPSNGIKGFLQDYEGDLAYSLHGQKVTDVEAFCGRASEKNPVYLFRENFGVGQIRMDMYRKTCFAYKGTLGLSDKIWATFTFTDSNRDQQQKNRHYSVGLQNDGAWHYTCVDLYSLVSSDEVTQGGRSFMLKEFGLVWENQGAPVYQDSVFIGRVETVDNAEEITGLRVPGAKLNGMSITDVLVEKEENSTSYDITFVPHGCDYGFPLLSVRSAQVSSDTINGTVYTYASTSSEVTVKRLSAATPPIGGTFDVSFKGNVVPDVPSDVSASAFKNLLEQVGGTGKLTVSRQGSCSGYSWIIDWTSVGGDQPKLQVNTSGLTGEDVSATVTESREGGLFIAPVTGDFLRTVHDKPQVQVTINGVPSACAGNCSFEWNADSTPSITGVTPSEGSLHAGTSITISGGGFLPNTDDNTVTIGGVVCEITAATEDEISCDVQENSGGSHVVTVEVDGKGLASHPNATVMFAYTADISSISPTSGSLGGGMQLTISGHGFGRDYVPYVGGRPCAVVDITYTDITCTTPSTSSPGTVAVTVYQGVNQTLTSPTDFEYDASATPTITALSSNLATVDGSDVVVISGTSFGPAASSDDAVKIGDTPAEILSYGDTEVNISLPALGPGLYPVRLFVNGSGFADVKTHNISSIRYALKVTNVVPRSGSFLGGTRVIIAGEGFSNDNTTVTFGDLSCDVTSVNYTHIECVTTSLAKVHEVDNMGTHPTYGRGYAWSHTPLDVYTGDTVRWRWNTPGSASGVGYLVQQTASASDTEYDGQGFRSGTTKTRSGVFEHDFTREGLYFYSSGPVDRNGNVKMKGVVNVIANPGSVEQLSVSVNGHEAEYDINSGVADPVDGNACAGETSQITGCTSPAPPTPSGDDEFFFSFDPCHTPEITSISPISGTMNDVITVNATGLGPDSCMNEVTVAGYPCTCQLVTAGSMSCTIDPQDGMPVATYNLVEMTVNNRGAALNTLLTTEERSFVLLPNVDSISPDVGSMVGGTLATITGYGFTSPGIEASDIDIRIGALKCPITEHTYNQIVCETAPISQNKRSANSDIERDISITMSTGGGPVNFACSSGNCTFTYSESATPTVTDVQPTEVSGAVTQLAINGSRFGTDPAMVSIAVDGDDVMCNITTISDEYIKCNLGPVRVGVKSFSVHVQGKGTADSSVSSVESSAVIDDVTPSEGSINGGNTVTITGNGFVVANTAVLIGGESCDIRNITRLQIECVAPAGVEGEVPLRVTSDSVQYAQQQYNYSVDHTAEVVGVSPSAGKTGDTITITGSRFGNVPGDVTVTIDGVECSITTSSSTRVECTVGHHSAGTYEVVVFLSGKGRATSSGHEFEYQLSVSSISPSEGSFGGGQVLTIDGTGFDSELTSVSVCNKTCVPTATPQPSQLTCEVPKNEDVSSGTLACDVMVSVGAESVQQDAAFTYRSSLTPTITEVSPRRGGTAGGTTVTITGTGFGATTADNSVTIAGSECIIQSASTTQIVCVTEAHQGSTKTKVRVDVGDQGIATQDNADYWYIDRWSSVFTWGGGPLPEAGDFVVVPAGQTLLLDTDTPVLKMLLIEGGELIFDEQDVELQAENILITDGGLLQVGTEEEPFQHKGIITMHGHVRSPELPLYGAKTLAVREGTLDLHGKPTPVTWTFLADSVSPGDTTVTLTQSVNWEAGNQIVFATTGHRHTQRQNEVRTIASVSSDGRTLTITEALQYRHISAVTTYSEAGVTLETRGEVGLLTHNVVVRGSNHREWNDVIENCPAGFDTGEFATQTCFQGRFGEEVGTDEFGSQIMLHGRAMDQDLVLGRLSYIEVTHAGQAYRHGRYAIHFHINGNMNGSYVRGCSIHKSFNRAVNVHNVHELLIEHNVFFNIMGGAMFLEDGIETRNVFQYNLGVFVKSSTSLLNDDITPAAYWVTNPDNIIRHNHAAGGTHFGFWYRMHGHPGGPSFTNSICPDKVPVGEFYNNTVHSQGWFGIWIFQNYFPTENGACSGRPVPAKFYSLTSWNNEKGAEWVNCGAIQFIDFVMANNEKAGIEMKMVGGTEWGEERGALIKDGFMIGHVDALAETGNTQCTSAGLVLPLSNRQTVSGTDFINFDRSGCACLAWASIAGTSGSNNGGWHYRTERLLFHNSPNKVRFRWEHEAVVYDMDGSLMGTADGKVTPFNPALPPECVQDSAFSSGHPGTKCDPSINFIRFSWNKASPHSLKYKTVLFSSPYGTTAVPYRRKRMTHKEGWMALLQTGKAHNMVYENVDHVTNISYTGIFYQLPTDQYVIVYHNFTQKPDKFAIVPGQQTEGSLNPVTYEDNQYGDWYFDVNNKFFYYLISGKTSSRKKRAVPTSYTNRAVNLRVYRCFFKDCIPPPPPPPSNNSAPVDIHIARERPATFQRWSDAATWEDMEDGWGGNFGSSRKKRQAVYGPPTDGSNVKILPDKWIVVDVELPSFNKLFIYGALEFDDGPDKSYTLKATQILVQGGRLIIGWEDNPFQGILQIILKGNHFTPDIPLPNGPNMGSKALGCFGGCDIHGKNRVVTFTRLAQTGNVGDSTITLVKAVDWVVGDDIAIATTTFDIWQTETFRITGLSQDTKTITLNGTLAYKHLGETLTLDDGQTITMAAEVALLSRNVKIIGEDYDELFGESFGARVIVGTFFQDGDQYLGYGRFENVEFYHTGQEGWTDFYDPRYSLAFLDVGEILDDYTESYIRKNTFHSGFSPAIGVFGTQNLNIEDNVIHHTVGQAMRVWGVDNKLRRNLVSLIIWPGGYQDRSEAENVDWTAAIEVFEASSVVLDGNVVAGSDRVGFHVDGEACSGGTAEAWSNNVAHSCMIGVTVFPGDGFSPCTRIANFTVWKNHDYGIYVQTGVTEIVIENFLAADNQVGIFPMLYGPGSISHRAVSKTITVRNSHLVGTTQFFDCSTDVTPRDTNYAIGTKSRSWSRPGGGKVGISLALFSSGSNNARVKPFNGEMSYSALYGTMYVRDVAFSNFGPSCAGEDVVLMTNPGTEDALHPTKLSGITLYDVADKNKVFFLRPSLGKINPADCVDMECDAKKETLIDDEDGSFLGSIGTVIPQAEWEWDGDRRRGLGDYRIPKMMLTDTQGRRLDINAVAPKKGIVRDDSCTYKSDWQAWECHGIDYEMLIIESMDADTELRRVSPVALHTGQYVDLVNGPQDHGWCAGYTCQKRISTFWTAVGVGRHYEIYFTGTSPQKLRLHLLNARPDQSMRLGIFYANPQRLDIYVGGRYIMPENGAYNDAGQLILLEPESEGQYYPAIDGASGANFFDRPWQRLYVTIKGNEPIDIKTSPVLYVTFGVPAVTVDDFFEVNLRDNLAKYLNIPASKIRVVNVVREDGGRKKRTGTSNVEVEITEPPANNTSAAEETEEESRADLQVAASAIVDSTQLGTLGDEIGIQITTLEIVEPLPQPNSTAWEEVVQEDPQTSSQAVAVQIPSRMELHTQPEPLHEGSEFPVQPRLQVFDGSGNVVMKLGTVASPWEVQATVRTGSGSDSRAQIIGDNAVFKDGWANFTNLAISHSGQGYIIDFIIVKPQNASSFRTASNAVGVTSRPLSGKVFPITGNLTVNEPFTMSVAITDSVTGLEIQDIAWKGHTWTCSVELYKPFPQNGDLAGSTSVNFDPITGRATFTSLTVNQLSRYYFKFNIRSSPSGYDVIVVSEPITFWPADYVTPVAQDSAHVTMRFNGDYAQVAAGKEGYLGSALWVHIMDTYTEVTAGNFSFSEGSVVAEFDVKGTTSGVNNTLVGLWNEVKDGLTLTVDGNTLQAQTSMLVDGQNYYGMDGAPPAAPAAAFPIGAIIGVVVVVIVVAALIGGFFYLKKRKLASRSKTMPVDEDPIEKPGTSGDSESGLGSVNGSYIESIAMEEPDQPFEEPEKPAAPVELPPLKVVPSSNPQHFGMGDRDVLPPIQHPPTSRPSSAASLRPSSAASLRPSTAGSLQTSRPGTARSGMPAVDVTGARTTAFTLPGATPRGSVDLGYGDGRVPVEIIAKGHDSRFVKVGLHAVNKAGSLEELRNELQQAFPRLRTGHFLFLNGTMTDVMPQAREEYTDVKEMGDGPILLKLY</sequence>
<proteinExistence type="predicted"/>
<evidence type="ECO:0000256" key="9">
    <source>
        <dbReference type="ARBA" id="ARBA00023136"/>
    </source>
</evidence>
<dbReference type="SUPFAM" id="SSF51126">
    <property type="entry name" value="Pectin lyase-like"/>
    <property type="match status" value="2"/>
</dbReference>
<protein>
    <submittedName>
        <fullName evidence="18">PKHD1L1 protein</fullName>
    </submittedName>
</protein>
<dbReference type="PROSITE" id="PS51820">
    <property type="entry name" value="PA14"/>
    <property type="match status" value="1"/>
</dbReference>
<dbReference type="FunFam" id="2.160.20.10:FF:000070">
    <property type="entry name" value="PKHD1 like 1"/>
    <property type="match status" value="1"/>
</dbReference>
<dbReference type="GO" id="GO:0005886">
    <property type="term" value="C:plasma membrane"/>
    <property type="evidence" value="ECO:0007669"/>
    <property type="project" value="UniProtKB-SubCell"/>
</dbReference>
<dbReference type="Gene3D" id="2.60.120.1560">
    <property type="match status" value="1"/>
</dbReference>
<dbReference type="OrthoDB" id="120976at2759"/>
<dbReference type="FunFam" id="2.60.40.10:FF:003086">
    <property type="entry name" value="Polycystic kidney and hepatic disease 1 (autosomal recessive)-like 1"/>
    <property type="match status" value="1"/>
</dbReference>
<evidence type="ECO:0000256" key="1">
    <source>
        <dbReference type="ARBA" id="ARBA00004167"/>
    </source>
</evidence>
<feature type="compositionally biased region" description="Low complexity" evidence="12">
    <location>
        <begin position="4575"/>
        <end position="4595"/>
    </location>
</feature>
<dbReference type="SUPFAM" id="SSF81296">
    <property type="entry name" value="E set domains"/>
    <property type="match status" value="13"/>
</dbReference>
<feature type="signal peptide" evidence="14">
    <location>
        <begin position="1"/>
        <end position="24"/>
    </location>
</feature>
<keyword evidence="9 13" id="KW-0472">Membrane</keyword>
<dbReference type="Pfam" id="PF24606">
    <property type="entry name" value="CEMIP_beta-hel"/>
    <property type="match status" value="2"/>
</dbReference>
<dbReference type="SUPFAM" id="SSF56988">
    <property type="entry name" value="Anthrax protective antigen"/>
    <property type="match status" value="1"/>
</dbReference>
<evidence type="ECO:0000259" key="16">
    <source>
        <dbReference type="PROSITE" id="PS51484"/>
    </source>
</evidence>
<dbReference type="InterPro" id="IPR011658">
    <property type="entry name" value="PA14_dom"/>
</dbReference>
<evidence type="ECO:0000256" key="3">
    <source>
        <dbReference type="ARBA" id="ARBA00004316"/>
    </source>
</evidence>
<dbReference type="PROSITE" id="PS51484">
    <property type="entry name" value="G8"/>
    <property type="match status" value="2"/>
</dbReference>
<evidence type="ECO:0000256" key="5">
    <source>
        <dbReference type="ARBA" id="ARBA00022692"/>
    </source>
</evidence>
<dbReference type="InterPro" id="IPR014756">
    <property type="entry name" value="Ig_E-set"/>
</dbReference>
<evidence type="ECO:0000256" key="6">
    <source>
        <dbReference type="ARBA" id="ARBA00022729"/>
    </source>
</evidence>
<dbReference type="FunFam" id="2.60.40.420:FF:000137">
    <property type="entry name" value="Uncharacterized protein"/>
    <property type="match status" value="1"/>
</dbReference>
<dbReference type="Gene3D" id="2.60.40.420">
    <property type="entry name" value="Cupredoxins - blue copper proteins"/>
    <property type="match status" value="1"/>
</dbReference>
<evidence type="ECO:0000256" key="11">
    <source>
        <dbReference type="ARBA" id="ARBA00023273"/>
    </source>
</evidence>
<dbReference type="GO" id="GO:0042995">
    <property type="term" value="C:cell projection"/>
    <property type="evidence" value="ECO:0007669"/>
    <property type="project" value="UniProtKB-SubCell"/>
</dbReference>
<dbReference type="InterPro" id="IPR052387">
    <property type="entry name" value="Fibrocystin"/>
</dbReference>
<evidence type="ECO:0000256" key="13">
    <source>
        <dbReference type="SAM" id="Phobius"/>
    </source>
</evidence>
<reference evidence="18" key="1">
    <citation type="submission" date="2022-01" db="EMBL/GenBank/DDBJ databases">
        <authorList>
            <person name="Braso-Vives M."/>
        </authorList>
    </citation>
    <scope>NUCLEOTIDE SEQUENCE</scope>
</reference>
<evidence type="ECO:0000256" key="7">
    <source>
        <dbReference type="ARBA" id="ARBA00022737"/>
    </source>
</evidence>
<evidence type="ECO:0000259" key="17">
    <source>
        <dbReference type="PROSITE" id="PS51820"/>
    </source>
</evidence>
<dbReference type="InterPro" id="IPR019316">
    <property type="entry name" value="G8_domain"/>
</dbReference>
<feature type="transmembrane region" description="Helical" evidence="13">
    <location>
        <begin position="4452"/>
        <end position="4479"/>
    </location>
</feature>
<comment type="subcellular location">
    <subcellularLocation>
        <location evidence="2">Cell membrane</location>
    </subcellularLocation>
    <subcellularLocation>
        <location evidence="3">Cell projection</location>
    </subcellularLocation>
    <subcellularLocation>
        <location evidence="1">Membrane</location>
        <topology evidence="1">Single-pass membrane protein</topology>
    </subcellularLocation>
</comment>
<keyword evidence="10" id="KW-0325">Glycoprotein</keyword>
<feature type="chain" id="PRO_5035474240" evidence="14">
    <location>
        <begin position="25"/>
        <end position="4723"/>
    </location>
</feature>
<dbReference type="FunFam" id="2.60.40.10:FF:002342">
    <property type="entry name" value="Uncharacterized protein"/>
    <property type="match status" value="1"/>
</dbReference>
<dbReference type="FunFam" id="2.60.40.10:FF:000616">
    <property type="entry name" value="PKHD1 like 1"/>
    <property type="match status" value="2"/>
</dbReference>
<feature type="region of interest" description="Disordered" evidence="12">
    <location>
        <begin position="4488"/>
        <end position="4514"/>
    </location>
</feature>
<name>A0A8J9YM34_BRALA</name>
<evidence type="ECO:0000256" key="14">
    <source>
        <dbReference type="SAM" id="SignalP"/>
    </source>
</evidence>
<feature type="domain" description="G8" evidence="16">
    <location>
        <begin position="3075"/>
        <end position="3197"/>
    </location>
</feature>
<dbReference type="InterPro" id="IPR012334">
    <property type="entry name" value="Pectin_lyas_fold"/>
</dbReference>
<dbReference type="InterPro" id="IPR055401">
    <property type="entry name" value="CEMIP_beta-hel_dom"/>
</dbReference>
<dbReference type="InterPro" id="IPR002909">
    <property type="entry name" value="IPT_dom"/>
</dbReference>
<dbReference type="SMART" id="SM00710">
    <property type="entry name" value="PbH1"/>
    <property type="match status" value="11"/>
</dbReference>
<feature type="region of interest" description="Disordered" evidence="12">
    <location>
        <begin position="4527"/>
        <end position="4613"/>
    </location>
</feature>
<dbReference type="FunFam" id="2.60.40.10:FF:000857">
    <property type="entry name" value="PKHD1 like 1"/>
    <property type="match status" value="1"/>
</dbReference>
<dbReference type="Gene3D" id="2.60.40.10">
    <property type="entry name" value="Immunoglobulins"/>
    <property type="match status" value="13"/>
</dbReference>
<evidence type="ECO:0000259" key="15">
    <source>
        <dbReference type="PROSITE" id="PS50006"/>
    </source>
</evidence>
<keyword evidence="4" id="KW-1003">Cell membrane</keyword>
<dbReference type="InterPro" id="IPR037524">
    <property type="entry name" value="PA14/GLEYA"/>
</dbReference>
<dbReference type="Pfam" id="PF10162">
    <property type="entry name" value="G8"/>
    <property type="match status" value="2"/>
</dbReference>
<keyword evidence="11" id="KW-0966">Cell projection</keyword>
<keyword evidence="7" id="KW-0677">Repeat</keyword>
<dbReference type="FunFam" id="2.60.40.10:FF:001165">
    <property type="entry name" value="PKHD1 like 1"/>
    <property type="match status" value="1"/>
</dbReference>
<evidence type="ECO:0000256" key="8">
    <source>
        <dbReference type="ARBA" id="ARBA00022989"/>
    </source>
</evidence>
<evidence type="ECO:0000256" key="4">
    <source>
        <dbReference type="ARBA" id="ARBA00022475"/>
    </source>
</evidence>
<organism evidence="18 19">
    <name type="scientific">Branchiostoma lanceolatum</name>
    <name type="common">Common lancelet</name>
    <name type="synonym">Amphioxus lanceolatum</name>
    <dbReference type="NCBI Taxonomy" id="7740"/>
    <lineage>
        <taxon>Eukaryota</taxon>
        <taxon>Metazoa</taxon>
        <taxon>Chordata</taxon>
        <taxon>Cephalochordata</taxon>
        <taxon>Leptocardii</taxon>
        <taxon>Amphioxiformes</taxon>
        <taxon>Branchiostomatidae</taxon>
        <taxon>Branchiostoma</taxon>
    </lineage>
</organism>
<dbReference type="PANTHER" id="PTHR46769">
    <property type="entry name" value="POLYCYSTIC KIDNEY AND HEPATIC DISEASE 1 (AUTOSOMAL RECESSIVE)-LIKE 1"/>
    <property type="match status" value="1"/>
</dbReference>
<dbReference type="Pfam" id="PF01833">
    <property type="entry name" value="TIG"/>
    <property type="match status" value="13"/>
</dbReference>
<dbReference type="SMART" id="SM01225">
    <property type="entry name" value="G8"/>
    <property type="match status" value="2"/>
</dbReference>
<dbReference type="FunFam" id="2.60.40.10:FF:001316">
    <property type="entry name" value="PKHD1 like 1"/>
    <property type="match status" value="1"/>
</dbReference>
<keyword evidence="5 13" id="KW-0812">Transmembrane</keyword>
<accession>A0A8J9YM34</accession>
<dbReference type="EMBL" id="OV696686">
    <property type="protein sequence ID" value="CAH1226922.1"/>
    <property type="molecule type" value="Genomic_DNA"/>
</dbReference>
<feature type="domain" description="G8" evidence="16">
    <location>
        <begin position="2199"/>
        <end position="2319"/>
    </location>
</feature>
<evidence type="ECO:0000313" key="19">
    <source>
        <dbReference type="Proteomes" id="UP000838412"/>
    </source>
</evidence>
<keyword evidence="19" id="KW-1185">Reference proteome</keyword>